<dbReference type="InterPro" id="IPR010137">
    <property type="entry name" value="Lipid_A_LpxA"/>
</dbReference>
<dbReference type="PIRSF" id="PIRSF000456">
    <property type="entry name" value="UDP-GlcNAc_acltr"/>
    <property type="match status" value="1"/>
</dbReference>
<feature type="domain" description="UDP N-acetylglucosamine O-acyltransferase C-terminal" evidence="6">
    <location>
        <begin position="126"/>
        <end position="205"/>
    </location>
</feature>
<evidence type="ECO:0000313" key="7">
    <source>
        <dbReference type="EMBL" id="GAG32316.1"/>
    </source>
</evidence>
<dbReference type="GO" id="GO:0009245">
    <property type="term" value="P:lipid A biosynthetic process"/>
    <property type="evidence" value="ECO:0007669"/>
    <property type="project" value="UniProtKB-KW"/>
</dbReference>
<dbReference type="InterPro" id="IPR011004">
    <property type="entry name" value="Trimer_LpxA-like_sf"/>
</dbReference>
<protein>
    <recommendedName>
        <fullName evidence="6">UDP N-acetylglucosamine O-acyltransferase C-terminal domain-containing protein</fullName>
    </recommendedName>
</protein>
<organism evidence="7">
    <name type="scientific">marine sediment metagenome</name>
    <dbReference type="NCBI Taxonomy" id="412755"/>
    <lineage>
        <taxon>unclassified sequences</taxon>
        <taxon>metagenomes</taxon>
        <taxon>ecological metagenomes</taxon>
    </lineage>
</organism>
<dbReference type="Gene3D" id="2.160.10.10">
    <property type="entry name" value="Hexapeptide repeat proteins"/>
    <property type="match status" value="1"/>
</dbReference>
<evidence type="ECO:0000256" key="4">
    <source>
        <dbReference type="ARBA" id="ARBA00023098"/>
    </source>
</evidence>
<dbReference type="GO" id="GO:0016020">
    <property type="term" value="C:membrane"/>
    <property type="evidence" value="ECO:0007669"/>
    <property type="project" value="GOC"/>
</dbReference>
<keyword evidence="3" id="KW-0808">Transferase</keyword>
<dbReference type="PANTHER" id="PTHR43480:SF1">
    <property type="entry name" value="ACYL-[ACYL-CARRIER-PROTEIN]--UDP-N-ACETYLGLUCOSAMINE O-ACYLTRANSFERASE, MITOCHONDRIAL-RELATED"/>
    <property type="match status" value="1"/>
</dbReference>
<gene>
    <name evidence="7" type="ORF">S01H1_61215</name>
</gene>
<dbReference type="NCBIfam" id="TIGR01852">
    <property type="entry name" value="lipid_A_lpxA"/>
    <property type="match status" value="1"/>
</dbReference>
<dbReference type="PANTHER" id="PTHR43480">
    <property type="entry name" value="ACYL-[ACYL-CARRIER-PROTEIN]--UDP-N-ACETYLGLUCOSAMINE O-ACYLTRANSFERASE"/>
    <property type="match status" value="1"/>
</dbReference>
<sequence>LRLGREVRVHEGAVLGGAPQDMKFKGAESFAEIGDGTVIREFATVHRSALDGEATRLGRKCYIMAYGHVAHDCRIGDESVIASYAALAGHIHIGAQAFVSGGVVIHQFSHIGELAMIGGGSKINLDVPPFFIVDGIPGRAVGLNLIGLQRAGLSEEEIGALKKAYRILYRSKLPLQKALERIEPIGTPQTGRLVEFIRASERGICRSRLRPGKAG</sequence>
<keyword evidence="1" id="KW-0444">Lipid biosynthesis</keyword>
<evidence type="ECO:0000259" key="6">
    <source>
        <dbReference type="Pfam" id="PF13720"/>
    </source>
</evidence>
<dbReference type="NCBIfam" id="NF003657">
    <property type="entry name" value="PRK05289.1"/>
    <property type="match status" value="1"/>
</dbReference>
<dbReference type="Gene3D" id="1.20.1180.10">
    <property type="entry name" value="Udp N-acetylglucosamine O-acyltransferase, C-terminal domain"/>
    <property type="match status" value="1"/>
</dbReference>
<dbReference type="Pfam" id="PF13720">
    <property type="entry name" value="Acetyltransf_11"/>
    <property type="match status" value="1"/>
</dbReference>
<dbReference type="InterPro" id="IPR037157">
    <property type="entry name" value="Acetyltransf_C_sf"/>
</dbReference>
<accession>X0Y619</accession>
<name>X0Y619_9ZZZZ</name>
<keyword evidence="5" id="KW-0012">Acyltransferase</keyword>
<keyword evidence="4" id="KW-0443">Lipid metabolism</keyword>
<evidence type="ECO:0000256" key="3">
    <source>
        <dbReference type="ARBA" id="ARBA00022679"/>
    </source>
</evidence>
<evidence type="ECO:0000256" key="2">
    <source>
        <dbReference type="ARBA" id="ARBA00022556"/>
    </source>
</evidence>
<evidence type="ECO:0000256" key="1">
    <source>
        <dbReference type="ARBA" id="ARBA00022516"/>
    </source>
</evidence>
<dbReference type="EMBL" id="BARS01040127">
    <property type="protein sequence ID" value="GAG32316.1"/>
    <property type="molecule type" value="Genomic_DNA"/>
</dbReference>
<feature type="non-terminal residue" evidence="7">
    <location>
        <position position="1"/>
    </location>
</feature>
<evidence type="ECO:0000256" key="5">
    <source>
        <dbReference type="ARBA" id="ARBA00023315"/>
    </source>
</evidence>
<dbReference type="SUPFAM" id="SSF51161">
    <property type="entry name" value="Trimeric LpxA-like enzymes"/>
    <property type="match status" value="1"/>
</dbReference>
<comment type="caution">
    <text evidence="7">The sequence shown here is derived from an EMBL/GenBank/DDBJ whole genome shotgun (WGS) entry which is preliminary data.</text>
</comment>
<keyword evidence="2" id="KW-0441">Lipid A biosynthesis</keyword>
<dbReference type="AlphaFoldDB" id="X0Y619"/>
<dbReference type="InterPro" id="IPR029098">
    <property type="entry name" value="Acetyltransf_C"/>
</dbReference>
<dbReference type="GO" id="GO:0008780">
    <property type="term" value="F:acyl-[acyl-carrier-protein]-UDP-N-acetylglucosamine O-acyltransferase activity"/>
    <property type="evidence" value="ECO:0007669"/>
    <property type="project" value="InterPro"/>
</dbReference>
<proteinExistence type="predicted"/>
<reference evidence="7" key="1">
    <citation type="journal article" date="2014" name="Front. Microbiol.">
        <title>High frequency of phylogenetically diverse reductive dehalogenase-homologous genes in deep subseafloor sedimentary metagenomes.</title>
        <authorList>
            <person name="Kawai M."/>
            <person name="Futagami T."/>
            <person name="Toyoda A."/>
            <person name="Takaki Y."/>
            <person name="Nishi S."/>
            <person name="Hori S."/>
            <person name="Arai W."/>
            <person name="Tsubouchi T."/>
            <person name="Morono Y."/>
            <person name="Uchiyama I."/>
            <person name="Ito T."/>
            <person name="Fujiyama A."/>
            <person name="Inagaki F."/>
            <person name="Takami H."/>
        </authorList>
    </citation>
    <scope>NUCLEOTIDE SEQUENCE</scope>
    <source>
        <strain evidence="7">Expedition CK06-06</strain>
    </source>
</reference>